<reference evidence="1" key="1">
    <citation type="submission" date="2020-04" db="EMBL/GenBank/DDBJ databases">
        <authorList>
            <person name="Chiriac C."/>
            <person name="Salcher M."/>
            <person name="Ghai R."/>
            <person name="Kavagutti S V."/>
        </authorList>
    </citation>
    <scope>NUCLEOTIDE SEQUENCE</scope>
</reference>
<dbReference type="EMBL" id="LR796420">
    <property type="protein sequence ID" value="CAB4142661.1"/>
    <property type="molecule type" value="Genomic_DNA"/>
</dbReference>
<gene>
    <name evidence="1" type="ORF">UFOVP449_66</name>
</gene>
<organism evidence="1">
    <name type="scientific">uncultured Caudovirales phage</name>
    <dbReference type="NCBI Taxonomy" id="2100421"/>
    <lineage>
        <taxon>Viruses</taxon>
        <taxon>Duplodnaviria</taxon>
        <taxon>Heunggongvirae</taxon>
        <taxon>Uroviricota</taxon>
        <taxon>Caudoviricetes</taxon>
        <taxon>Peduoviridae</taxon>
        <taxon>Maltschvirus</taxon>
        <taxon>Maltschvirus maltsch</taxon>
    </lineage>
</organism>
<evidence type="ECO:0000313" key="1">
    <source>
        <dbReference type="EMBL" id="CAB4142661.1"/>
    </source>
</evidence>
<sequence>MKSDILITLIKEVVKTEVKQQVKEELNKLIKSGKVVLNKNNGVQQIKPVSEAYKPQVTKVSQPQFKQSVREITKNPMLNEILNQTQPFTAAHRVEGGPALGATGGSILDAIQPSVSMEGDWETMDYRGTGMPQQPLPMQSVDNEAVDALTKALSRDYRELVKRF</sequence>
<protein>
    <submittedName>
        <fullName evidence="1">Uncharacterized protein</fullName>
    </submittedName>
</protein>
<proteinExistence type="predicted"/>
<accession>A0A6J5M972</accession>
<name>A0A6J5M972_9CAUD</name>